<evidence type="ECO:0000313" key="5">
    <source>
        <dbReference type="Proteomes" id="UP000825591"/>
    </source>
</evidence>
<evidence type="ECO:0000313" key="3">
    <source>
        <dbReference type="EMBL" id="QZP26883.1"/>
    </source>
</evidence>
<dbReference type="RefSeq" id="WP_028688702.1">
    <property type="nucleotide sequence ID" value="NZ_CP081966.1"/>
</dbReference>
<reference evidence="2 4" key="1">
    <citation type="submission" date="2020-07" db="EMBL/GenBank/DDBJ databases">
        <title>Diversity of carbapenemase encoding genes among Pseudomonas putida group clinical isolates in a tertiary Brazilian hospital.</title>
        <authorList>
            <person name="Alberto-Lei F."/>
            <person name="Nodari C.S."/>
            <person name="Streling A.P."/>
            <person name="Paulino J.T."/>
            <person name="Bessa-Neto F.O."/>
            <person name="Cayo R."/>
            <person name="Gales A.C."/>
        </authorList>
    </citation>
    <scope>NUCLEOTIDE SEQUENCE [LARGE SCALE GENOMIC DNA]</scope>
    <source>
        <strain evidence="2 4">14802</strain>
    </source>
</reference>
<reference evidence="3 5" key="2">
    <citation type="submission" date="2021-08" db="EMBL/GenBank/DDBJ databases">
        <title>Bactericidal Effect of Pseudomonas oryziphila sp. nov., a novel Pseudomonas Species Against Xanthomonas oryzae Reduces Disease Severity of Bacterial Leaf Streak of Rice.</title>
        <authorList>
            <person name="Yang R."/>
            <person name="Li S."/>
            <person name="Li Y."/>
            <person name="Yan Y."/>
            <person name="Fang Y."/>
            <person name="Zou L."/>
            <person name="Chen G."/>
        </authorList>
    </citation>
    <scope>NUCLEOTIDE SEQUENCE [LARGE SCALE GENOMIC DNA]</scope>
    <source>
        <strain evidence="3 5">DSM 17497</strain>
    </source>
</reference>
<gene>
    <name evidence="2" type="ORF">H4C75_03575</name>
    <name evidence="3" type="ORF">K5H97_00565</name>
</gene>
<accession>A0A7W2JRP3</accession>
<feature type="chain" id="PRO_5030729515" evidence="1">
    <location>
        <begin position="22"/>
        <end position="176"/>
    </location>
</feature>
<feature type="signal peptide" evidence="1">
    <location>
        <begin position="1"/>
        <end position="21"/>
    </location>
</feature>
<keyword evidence="1" id="KW-0732">Signal</keyword>
<evidence type="ECO:0000313" key="2">
    <source>
        <dbReference type="EMBL" id="MBA6063840.1"/>
    </source>
</evidence>
<dbReference type="EMBL" id="JACGDE010000001">
    <property type="protein sequence ID" value="MBA6063840.1"/>
    <property type="molecule type" value="Genomic_DNA"/>
</dbReference>
<dbReference type="EMBL" id="CP081966">
    <property type="protein sequence ID" value="QZP26883.1"/>
    <property type="molecule type" value="Genomic_DNA"/>
</dbReference>
<dbReference type="PROSITE" id="PS51257">
    <property type="entry name" value="PROKAR_LIPOPROTEIN"/>
    <property type="match status" value="1"/>
</dbReference>
<evidence type="ECO:0000313" key="4">
    <source>
        <dbReference type="Proteomes" id="UP000541770"/>
    </source>
</evidence>
<name>A0A7W2JRP3_9PSED</name>
<sequence>MTPARLIPIVFLYLFSSASIACTFRDTRNNAVYELNLSEAECRTISYIDGPIIPMRLSYPEGKVVDSAWRGETIHLLLYHVDSTHRLDRMLDGASYIRSIGDLDVYKDSSEEFYLLRGSDSARIVIKERGYTWLAKRMYSGVLIQYQYDRRLTNFATIDNLIMAALEHMLGRQGEQ</sequence>
<evidence type="ECO:0000256" key="1">
    <source>
        <dbReference type="SAM" id="SignalP"/>
    </source>
</evidence>
<organism evidence="2 4">
    <name type="scientific">Pseudomonas mosselii</name>
    <dbReference type="NCBI Taxonomy" id="78327"/>
    <lineage>
        <taxon>Bacteria</taxon>
        <taxon>Pseudomonadati</taxon>
        <taxon>Pseudomonadota</taxon>
        <taxon>Gammaproteobacteria</taxon>
        <taxon>Pseudomonadales</taxon>
        <taxon>Pseudomonadaceae</taxon>
        <taxon>Pseudomonas</taxon>
    </lineage>
</organism>
<keyword evidence="5" id="KW-1185">Reference proteome</keyword>
<proteinExistence type="predicted"/>
<protein>
    <submittedName>
        <fullName evidence="2">Uncharacterized protein</fullName>
    </submittedName>
</protein>
<dbReference type="Proteomes" id="UP000825591">
    <property type="component" value="Chromosome"/>
</dbReference>
<dbReference type="Proteomes" id="UP000541770">
    <property type="component" value="Unassembled WGS sequence"/>
</dbReference>
<dbReference type="AlphaFoldDB" id="A0A7W2JRP3"/>